<evidence type="ECO:0000313" key="2">
    <source>
        <dbReference type="Proteomes" id="UP001327225"/>
    </source>
</evidence>
<dbReference type="Proteomes" id="UP001327225">
    <property type="component" value="Chromosome"/>
</dbReference>
<keyword evidence="1" id="KW-0436">Ligase</keyword>
<dbReference type="InterPro" id="IPR009097">
    <property type="entry name" value="Cyclic_Pdiesterase"/>
</dbReference>
<protein>
    <submittedName>
        <fullName evidence="1">2'-5' RNA ligase family protein</fullName>
    </submittedName>
</protein>
<accession>A0ABZ0ZL77</accession>
<evidence type="ECO:0000313" key="1">
    <source>
        <dbReference type="EMBL" id="WQQ25106.1"/>
    </source>
</evidence>
<sequence>MALAVCLLFDTRSDRLLRDLWSRLEDAGVSTLATHTHRRHHPHLSYVVLRSWDLARAQQALSALPAAEPFTMSFHGTLAFPRGRAALAPAVTADMALRQWRIVTALKATGAELHRNYETGHWVPHVSVATRAQGAQLATVVKAIADVLPLTVRVNRAAIVDSATGQTWPLPHIP</sequence>
<dbReference type="PANTHER" id="PTHR36039:SF2">
    <property type="entry name" value="RNA LIGASE_CYCLIC NUCLEOTIDE PHOSPHODIESTERASE FAMILY PROTEIN"/>
    <property type="match status" value="1"/>
</dbReference>
<reference evidence="2" key="1">
    <citation type="submission" date="2023-12" db="EMBL/GenBank/DDBJ databases">
        <title>Novel species in genus Nocardioides.</title>
        <authorList>
            <person name="Zhou H."/>
        </authorList>
    </citation>
    <scope>NUCLEOTIDE SEQUENCE [LARGE SCALE GENOMIC DNA]</scope>
    <source>
        <strain evidence="2">HM61</strain>
    </source>
</reference>
<dbReference type="GO" id="GO:0016874">
    <property type="term" value="F:ligase activity"/>
    <property type="evidence" value="ECO:0007669"/>
    <property type="project" value="UniProtKB-KW"/>
</dbReference>
<dbReference type="EMBL" id="CP141059">
    <property type="protein sequence ID" value="WQQ25106.1"/>
    <property type="molecule type" value="Genomic_DNA"/>
</dbReference>
<dbReference type="Gene3D" id="3.90.1140.10">
    <property type="entry name" value="Cyclic phosphodiesterase"/>
    <property type="match status" value="1"/>
</dbReference>
<organism evidence="1 2">
    <name type="scientific">Nocardioides bizhenqiangii</name>
    <dbReference type="NCBI Taxonomy" id="3095076"/>
    <lineage>
        <taxon>Bacteria</taxon>
        <taxon>Bacillati</taxon>
        <taxon>Actinomycetota</taxon>
        <taxon>Actinomycetes</taxon>
        <taxon>Propionibacteriales</taxon>
        <taxon>Nocardioidaceae</taxon>
        <taxon>Nocardioides</taxon>
    </lineage>
</organism>
<dbReference type="SUPFAM" id="SSF55144">
    <property type="entry name" value="LigT-like"/>
    <property type="match status" value="1"/>
</dbReference>
<gene>
    <name evidence="1" type="ORF">SHK19_14160</name>
</gene>
<keyword evidence="2" id="KW-1185">Reference proteome</keyword>
<dbReference type="Pfam" id="PF13563">
    <property type="entry name" value="2_5_RNA_ligase2"/>
    <property type="match status" value="1"/>
</dbReference>
<proteinExistence type="predicted"/>
<name>A0ABZ0ZL77_9ACTN</name>
<dbReference type="PANTHER" id="PTHR36039">
    <property type="match status" value="1"/>
</dbReference>
<dbReference type="RefSeq" id="WP_322455625.1">
    <property type="nucleotide sequence ID" value="NZ_CP141059.1"/>
</dbReference>